<evidence type="ECO:0000256" key="1">
    <source>
        <dbReference type="SAM" id="SignalP"/>
    </source>
</evidence>
<gene>
    <name evidence="2" type="ORF">QO006_002583</name>
</gene>
<evidence type="ECO:0008006" key="4">
    <source>
        <dbReference type="Google" id="ProtNLM"/>
    </source>
</evidence>
<dbReference type="EMBL" id="JAURUR010000009">
    <property type="protein sequence ID" value="MDP9765135.1"/>
    <property type="molecule type" value="Genomic_DNA"/>
</dbReference>
<dbReference type="Proteomes" id="UP001232163">
    <property type="component" value="Unassembled WGS sequence"/>
</dbReference>
<feature type="signal peptide" evidence="1">
    <location>
        <begin position="1"/>
        <end position="19"/>
    </location>
</feature>
<sequence>MNRMLLSLLLAAATPAAQADTVQSTTPFPGHAAGSFGQGDMPFGQLSGGAAWSADGRAVFTLDTTRVLKRWGVDGRLHSTQVLTAPATVQGAGLTLAGTATASGLSLVARGHRAGQPVTLAYRLNPGTGTVTPQTGCPGSLSTGLTCTPDARVWVEGGALHWQRDERVEPFALPAGLRLAPDGGRATFALTVSGDGQRVALLALRSEHEDRDVTIFGGRGVLLTWVRDGTGQVTAQQTTVPGAALYAGASLAWMPGGVLVASNVFNAGNEYGSGGALHGQHLALYPPGGKAAWSLGPQVGLRGAFASPDGALFVTVRDGSVPEVRRASDGSFVRSLGEAVLDSVPLSGGRALLAVQGGGGAGRVVLHAPGRLQTLFPGPARIVAASRDGRRVASVDGRAVRLHDATGRVLRTWDTPGRVLGVAFSPDGQILSAELTSMNGPNVVRAWRLDGSAFLLPAGTQFPVSSVLLVKESRKGGPQNAYRERWVVTDRSGGALWRTPWHSSGIFGQPSTDGRFLAQSGMTAQTVNPGELGPVPRVNEFSRVDARTGQSGPVLRVPVEHPGDVYASWAVTAFDGHTVLLAETSGDGCGGTLYSYRLGDLRTGQVQSAPAQLRSGYRRLMGCGHNAFRPKTAFAADGRLLIQDGNRLDWFTLGR</sequence>
<reference evidence="2 3" key="1">
    <citation type="submission" date="2023-07" db="EMBL/GenBank/DDBJ databases">
        <title>Genomic Encyclopedia of Type Strains, Phase IV (KMG-IV): sequencing the most valuable type-strain genomes for metagenomic binning, comparative biology and taxonomic classification.</title>
        <authorList>
            <person name="Goeker M."/>
        </authorList>
    </citation>
    <scope>NUCLEOTIDE SEQUENCE [LARGE SCALE GENOMIC DNA]</scope>
    <source>
        <strain evidence="2 3">NIO-1023</strain>
    </source>
</reference>
<evidence type="ECO:0000313" key="2">
    <source>
        <dbReference type="EMBL" id="MDP9765135.1"/>
    </source>
</evidence>
<keyword evidence="3" id="KW-1185">Reference proteome</keyword>
<proteinExistence type="predicted"/>
<dbReference type="Gene3D" id="2.130.10.10">
    <property type="entry name" value="YVTN repeat-like/Quinoprotein amine dehydrogenase"/>
    <property type="match status" value="1"/>
</dbReference>
<evidence type="ECO:0000313" key="3">
    <source>
        <dbReference type="Proteomes" id="UP001232163"/>
    </source>
</evidence>
<dbReference type="InterPro" id="IPR015943">
    <property type="entry name" value="WD40/YVTN_repeat-like_dom_sf"/>
</dbReference>
<accession>A0ABT9MEW9</accession>
<dbReference type="SUPFAM" id="SSF50993">
    <property type="entry name" value="Peptidase/esterase 'gauge' domain"/>
    <property type="match status" value="1"/>
</dbReference>
<keyword evidence="1" id="KW-0732">Signal</keyword>
<dbReference type="SUPFAM" id="SSF82171">
    <property type="entry name" value="DPP6 N-terminal domain-like"/>
    <property type="match status" value="1"/>
</dbReference>
<dbReference type="SUPFAM" id="SSF63829">
    <property type="entry name" value="Calcium-dependent phosphotriesterase"/>
    <property type="match status" value="1"/>
</dbReference>
<dbReference type="RefSeq" id="WP_307466714.1">
    <property type="nucleotide sequence ID" value="NZ_JAURUR010000009.1"/>
</dbReference>
<feature type="chain" id="PRO_5045842111" description="WD40 repeat" evidence="1">
    <location>
        <begin position="20"/>
        <end position="655"/>
    </location>
</feature>
<name>A0ABT9MEW9_9DEIO</name>
<organism evidence="2 3">
    <name type="scientific">Deinococcus enclensis</name>
    <dbReference type="NCBI Taxonomy" id="1049582"/>
    <lineage>
        <taxon>Bacteria</taxon>
        <taxon>Thermotogati</taxon>
        <taxon>Deinococcota</taxon>
        <taxon>Deinococci</taxon>
        <taxon>Deinococcales</taxon>
        <taxon>Deinococcaceae</taxon>
        <taxon>Deinococcus</taxon>
    </lineage>
</organism>
<comment type="caution">
    <text evidence="2">The sequence shown here is derived from an EMBL/GenBank/DDBJ whole genome shotgun (WGS) entry which is preliminary data.</text>
</comment>
<protein>
    <recommendedName>
        <fullName evidence="4">WD40 repeat</fullName>
    </recommendedName>
</protein>